<evidence type="ECO:0000313" key="2">
    <source>
        <dbReference type="EMBL" id="OSD01049.1"/>
    </source>
</evidence>
<proteinExistence type="predicted"/>
<dbReference type="Proteomes" id="UP000193067">
    <property type="component" value="Unassembled WGS sequence"/>
</dbReference>
<reference evidence="2 3" key="1">
    <citation type="journal article" date="2015" name="Biotechnol. Biofuels">
        <title>Enhanced degradation of softwood versus hardwood by the white-rot fungus Pycnoporus coccineus.</title>
        <authorList>
            <person name="Couturier M."/>
            <person name="Navarro D."/>
            <person name="Chevret D."/>
            <person name="Henrissat B."/>
            <person name="Piumi F."/>
            <person name="Ruiz-Duenas F.J."/>
            <person name="Martinez A.T."/>
            <person name="Grigoriev I.V."/>
            <person name="Riley R."/>
            <person name="Lipzen A."/>
            <person name="Berrin J.G."/>
            <person name="Master E.R."/>
            <person name="Rosso M.N."/>
        </authorList>
    </citation>
    <scope>NUCLEOTIDE SEQUENCE [LARGE SCALE GENOMIC DNA]</scope>
    <source>
        <strain evidence="2 3">BRFM310</strain>
    </source>
</reference>
<accession>A0A1Y2IIR0</accession>
<feature type="region of interest" description="Disordered" evidence="1">
    <location>
        <begin position="1"/>
        <end position="20"/>
    </location>
</feature>
<gene>
    <name evidence="2" type="ORF">PYCCODRAFT_571374</name>
</gene>
<keyword evidence="3" id="KW-1185">Reference proteome</keyword>
<evidence type="ECO:0000313" key="3">
    <source>
        <dbReference type="Proteomes" id="UP000193067"/>
    </source>
</evidence>
<feature type="compositionally biased region" description="Basic residues" evidence="1">
    <location>
        <begin position="1"/>
        <end position="11"/>
    </location>
</feature>
<dbReference type="EMBL" id="KZ084114">
    <property type="protein sequence ID" value="OSD01049.1"/>
    <property type="molecule type" value="Genomic_DNA"/>
</dbReference>
<protein>
    <submittedName>
        <fullName evidence="2">Uncharacterized protein</fullName>
    </submittedName>
</protein>
<dbReference type="AlphaFoldDB" id="A0A1Y2IIR0"/>
<sequence>MYSRSHQRQRTSHTTLSQTRQRAIKTIFPLPRRPAVVIRASGICGYLTFHLSTLRRLEPSRELPSNVPFRESETPRPLPSSTWISHRARGPLMVPCHRRSTLTATPATLTAPDPCPRFARFRPRVCIFMWPAAAIGQRLRATATVPASFVYL</sequence>
<organism evidence="2 3">
    <name type="scientific">Trametes coccinea (strain BRFM310)</name>
    <name type="common">Pycnoporus coccineus</name>
    <dbReference type="NCBI Taxonomy" id="1353009"/>
    <lineage>
        <taxon>Eukaryota</taxon>
        <taxon>Fungi</taxon>
        <taxon>Dikarya</taxon>
        <taxon>Basidiomycota</taxon>
        <taxon>Agaricomycotina</taxon>
        <taxon>Agaricomycetes</taxon>
        <taxon>Polyporales</taxon>
        <taxon>Polyporaceae</taxon>
        <taxon>Trametes</taxon>
    </lineage>
</organism>
<evidence type="ECO:0000256" key="1">
    <source>
        <dbReference type="SAM" id="MobiDB-lite"/>
    </source>
</evidence>
<name>A0A1Y2IIR0_TRAC3</name>